<evidence type="ECO:0000256" key="4">
    <source>
        <dbReference type="ARBA" id="ARBA00022729"/>
    </source>
</evidence>
<proteinExistence type="inferred from homology"/>
<dbReference type="EMBL" id="JBHUGD010000001">
    <property type="protein sequence ID" value="MFD1945192.1"/>
    <property type="molecule type" value="Genomic_DNA"/>
</dbReference>
<evidence type="ECO:0000313" key="13">
    <source>
        <dbReference type="Proteomes" id="UP001597351"/>
    </source>
</evidence>
<evidence type="ECO:0000256" key="7">
    <source>
        <dbReference type="ARBA" id="ARBA00023136"/>
    </source>
</evidence>
<evidence type="ECO:0000256" key="5">
    <source>
        <dbReference type="ARBA" id="ARBA00022824"/>
    </source>
</evidence>
<organism evidence="12 13">
    <name type="scientific">Nocardioides aestuarii</name>
    <dbReference type="NCBI Taxonomy" id="252231"/>
    <lineage>
        <taxon>Bacteria</taxon>
        <taxon>Bacillati</taxon>
        <taxon>Actinomycetota</taxon>
        <taxon>Actinomycetes</taxon>
        <taxon>Propionibacteriales</taxon>
        <taxon>Nocardioidaceae</taxon>
        <taxon>Nocardioides</taxon>
    </lineage>
</organism>
<evidence type="ECO:0000256" key="10">
    <source>
        <dbReference type="SAM" id="SignalP"/>
    </source>
</evidence>
<accession>A0ABW4THH1</accession>
<sequence>MTTRRRLAGLAAPLLLLPLLATAPADAVSADLDDHVVSAFPKLGTPHVMDGSVQAMTQIGSKIYVAGTFTKVSPSATFADTSDDLTRNGMFAFDATTGVIDPTFNPNFGNGTPNSLDTDGTYLYVAGSFGSVGGVTGIKRVAKLDVNGVPVKEFKATPNKVVNEVVYRNGRLYIGGAHTSVKSRSVTYTQGILTALDPVRGTPLTTINQTFAGVYNPSAAKPGATNVKRFDVSPDGSRLVAIGNFATVNGQARNQVVVLDTSGATATLAPWATNRFDRSHSVCAGVFDTFTRDLDISPDGSFFVISTTGAFAGGANANTMCDTTSRWEMSSTSNDPSWIDYTGGDTTYGVAVTGDVVYVGGHMRWENNPYQGDQAGPGAVSREGVAALDAVNGLPLSWNPGRDRGVGAQALFATSAGLWVGSDTTLFANQRRGRIAFMPLAGGTTLPSHSQASLPGDLVGAQSGSAPANVVYRINAGSTSSVTAPDGGPAFGSQTGRVTNGANSTYSTSVTYDSTMPDGTPSGIFASERYGNQDWNFPVTAGRSLTVRLYFANQYASTSAPGQRVFDVLLEGATVLDDFDVAAAAGNRVATMRQFSLTSDGNVDLDLRNVTENAMISGIEILDNNQPGATTGGLVERPLDGSGAPNGAASTLDATENWASVRGAFLLGDQMYYGRTDNALYKRSFDPATGALGAPAPVDLHDDPDNGARIPFAISTMTGMFYDPALHRIYYTVSGDSRLFYRYFTPESDVVGALTFVADAGGVNFSSTAGLALADGKVLYGSSSDGALRSVAFSGGRITGSPTVLSSDGSWKFRGMFVAN</sequence>
<evidence type="ECO:0000256" key="2">
    <source>
        <dbReference type="ARBA" id="ARBA00009141"/>
    </source>
</evidence>
<evidence type="ECO:0000256" key="1">
    <source>
        <dbReference type="ARBA" id="ARBA00004115"/>
    </source>
</evidence>
<keyword evidence="3" id="KW-0812">Transmembrane</keyword>
<dbReference type="RefSeq" id="WP_343915915.1">
    <property type="nucleotide sequence ID" value="NZ_BAAAJT010000002.1"/>
</dbReference>
<gene>
    <name evidence="12" type="ORF">ACFSDE_00165</name>
</gene>
<dbReference type="Proteomes" id="UP001597351">
    <property type="component" value="Unassembled WGS sequence"/>
</dbReference>
<keyword evidence="6" id="KW-1133">Transmembrane helix</keyword>
<keyword evidence="9" id="KW-0119">Carbohydrate metabolism</keyword>
<evidence type="ECO:0000256" key="3">
    <source>
        <dbReference type="ARBA" id="ARBA00022692"/>
    </source>
</evidence>
<reference evidence="13" key="1">
    <citation type="journal article" date="2019" name="Int. J. Syst. Evol. Microbiol.">
        <title>The Global Catalogue of Microorganisms (GCM) 10K type strain sequencing project: providing services to taxonomists for standard genome sequencing and annotation.</title>
        <authorList>
            <consortium name="The Broad Institute Genomics Platform"/>
            <consortium name="The Broad Institute Genome Sequencing Center for Infectious Disease"/>
            <person name="Wu L."/>
            <person name="Ma J."/>
        </authorList>
    </citation>
    <scope>NUCLEOTIDE SEQUENCE [LARGE SCALE GENOMIC DNA]</scope>
    <source>
        <strain evidence="13">CGMCC 1.12477</strain>
    </source>
</reference>
<feature type="signal peptide" evidence="10">
    <location>
        <begin position="1"/>
        <end position="27"/>
    </location>
</feature>
<dbReference type="Gene3D" id="2.60.120.430">
    <property type="entry name" value="Galactose-binding lectin"/>
    <property type="match status" value="1"/>
</dbReference>
<keyword evidence="4 10" id="KW-0732">Signal</keyword>
<feature type="chain" id="PRO_5045064615" evidence="10">
    <location>
        <begin position="28"/>
        <end position="820"/>
    </location>
</feature>
<comment type="caution">
    <text evidence="12">The sequence shown here is derived from an EMBL/GenBank/DDBJ whole genome shotgun (WGS) entry which is preliminary data.</text>
</comment>
<feature type="domain" description="Malectin" evidence="11">
    <location>
        <begin position="470"/>
        <end position="608"/>
    </location>
</feature>
<dbReference type="SUPFAM" id="SSF50998">
    <property type="entry name" value="Quinoprotein alcohol dehydrogenase-like"/>
    <property type="match status" value="1"/>
</dbReference>
<comment type="similarity">
    <text evidence="2">Belongs to the malectin family.</text>
</comment>
<name>A0ABW4THH1_9ACTN</name>
<keyword evidence="5" id="KW-0256">Endoplasmic reticulum</keyword>
<dbReference type="InterPro" id="IPR039155">
    <property type="entry name" value="MLEC"/>
</dbReference>
<dbReference type="Pfam" id="PF11721">
    <property type="entry name" value="Malectin"/>
    <property type="match status" value="1"/>
</dbReference>
<dbReference type="PANTHER" id="PTHR13460:SF0">
    <property type="entry name" value="MALECTIN"/>
    <property type="match status" value="1"/>
</dbReference>
<evidence type="ECO:0000256" key="6">
    <source>
        <dbReference type="ARBA" id="ARBA00022989"/>
    </source>
</evidence>
<dbReference type="InterPro" id="IPR021720">
    <property type="entry name" value="Malectin_dom"/>
</dbReference>
<dbReference type="PANTHER" id="PTHR13460">
    <property type="match status" value="1"/>
</dbReference>
<dbReference type="InterPro" id="IPR011047">
    <property type="entry name" value="Quinoprotein_ADH-like_sf"/>
</dbReference>
<evidence type="ECO:0000259" key="11">
    <source>
        <dbReference type="Pfam" id="PF11721"/>
    </source>
</evidence>
<evidence type="ECO:0000256" key="8">
    <source>
        <dbReference type="ARBA" id="ARBA00023180"/>
    </source>
</evidence>
<comment type="subcellular location">
    <subcellularLocation>
        <location evidence="1">Endoplasmic reticulum membrane</location>
        <topology evidence="1">Single-pass type I membrane protein</topology>
    </subcellularLocation>
</comment>
<keyword evidence="13" id="KW-1185">Reference proteome</keyword>
<evidence type="ECO:0000313" key="12">
    <source>
        <dbReference type="EMBL" id="MFD1945192.1"/>
    </source>
</evidence>
<keyword evidence="8" id="KW-0325">Glycoprotein</keyword>
<evidence type="ECO:0000256" key="9">
    <source>
        <dbReference type="ARBA" id="ARBA00023277"/>
    </source>
</evidence>
<keyword evidence="7" id="KW-0472">Membrane</keyword>
<protein>
    <submittedName>
        <fullName evidence="12">Malectin domain-containing carbohydrate-binding protein</fullName>
    </submittedName>
</protein>